<sequence length="472" mass="52206">MATVDRTNNGDPATVTATFPARHLEVLSSQSVSIPGTGTMNIARHDVKSTRRLKFRAASVATTPTLSPKTFIRREVTVTENACPSISATSTADKGHASSLKDAKSELLAEAGNDDGDEKATSYEKDQNAIRRMVHLCRLAGITNRDLYQRVLEMLYTTNLRQETAAGISKVHDIWREVQRLIVANMGKIKEQTDWIKDTASPEYKFEDVVKVGGPKRITDKSAHQRRLERICGFLSENPATIDAIYQVQATEIKTARPDTLLPSNDSSGSSPNMRSTTSGDTVGHADHPIATLPALNKVSEIPDEASTAEYRLETLAEWYNIGLSVSEKAHLEVLVPLIISFRACGFGQPAIYQAPLDLLRFMNNTLSTEERESTIQELLRYTHGLVVKYQDILGFQTAITTDIGVSDAFKETVCRWKKSIEAMETFQLKYSPSTISSWSALETKKREVTPATIESARPTSSPSRNELNHSM</sequence>
<accession>A0ACC2VWR8</accession>
<dbReference type="EMBL" id="JASBWT010000006">
    <property type="protein sequence ID" value="KAJ9103900.1"/>
    <property type="molecule type" value="Genomic_DNA"/>
</dbReference>
<proteinExistence type="predicted"/>
<dbReference type="Proteomes" id="UP001227268">
    <property type="component" value="Unassembled WGS sequence"/>
</dbReference>
<protein>
    <submittedName>
        <fullName evidence="1">Uncharacterized protein</fullName>
    </submittedName>
</protein>
<evidence type="ECO:0000313" key="1">
    <source>
        <dbReference type="EMBL" id="KAJ9103900.1"/>
    </source>
</evidence>
<reference evidence="1" key="1">
    <citation type="submission" date="2023-04" db="EMBL/GenBank/DDBJ databases">
        <title>Draft Genome sequencing of Naganishia species isolated from polar environments using Oxford Nanopore Technology.</title>
        <authorList>
            <person name="Leo P."/>
            <person name="Venkateswaran K."/>
        </authorList>
    </citation>
    <scope>NUCLEOTIDE SEQUENCE</scope>
    <source>
        <strain evidence="1">MNA-CCFEE 5423</strain>
    </source>
</reference>
<name>A0ACC2VWR8_9TREE</name>
<keyword evidence="2" id="KW-1185">Reference proteome</keyword>
<comment type="caution">
    <text evidence="1">The sequence shown here is derived from an EMBL/GenBank/DDBJ whole genome shotgun (WGS) entry which is preliminary data.</text>
</comment>
<evidence type="ECO:0000313" key="2">
    <source>
        <dbReference type="Proteomes" id="UP001227268"/>
    </source>
</evidence>
<gene>
    <name evidence="1" type="ORF">QFC21_002363</name>
</gene>
<organism evidence="1 2">
    <name type="scientific">Naganishia friedmannii</name>
    <dbReference type="NCBI Taxonomy" id="89922"/>
    <lineage>
        <taxon>Eukaryota</taxon>
        <taxon>Fungi</taxon>
        <taxon>Dikarya</taxon>
        <taxon>Basidiomycota</taxon>
        <taxon>Agaricomycotina</taxon>
        <taxon>Tremellomycetes</taxon>
        <taxon>Filobasidiales</taxon>
        <taxon>Filobasidiaceae</taxon>
        <taxon>Naganishia</taxon>
    </lineage>
</organism>